<evidence type="ECO:0000313" key="3">
    <source>
        <dbReference type="Proteomes" id="UP000272400"/>
    </source>
</evidence>
<dbReference type="Proteomes" id="UP000272400">
    <property type="component" value="Unassembled WGS sequence"/>
</dbReference>
<comment type="caution">
    <text evidence="2">The sequence shown here is derived from an EMBL/GenBank/DDBJ whole genome shotgun (WGS) entry which is preliminary data.</text>
</comment>
<dbReference type="Gene3D" id="3.90.550.10">
    <property type="entry name" value="Spore Coat Polysaccharide Biosynthesis Protein SpsA, Chain A"/>
    <property type="match status" value="1"/>
</dbReference>
<proteinExistence type="predicted"/>
<dbReference type="RefSeq" id="WP_123668517.1">
    <property type="nucleotide sequence ID" value="NZ_RJKE01000001.1"/>
</dbReference>
<dbReference type="Pfam" id="PF00483">
    <property type="entry name" value="NTP_transferase"/>
    <property type="match status" value="1"/>
</dbReference>
<accession>A0A3N1D7E9</accession>
<name>A0A3N1D7E9_9ACTN</name>
<dbReference type="GO" id="GO:0016740">
    <property type="term" value="F:transferase activity"/>
    <property type="evidence" value="ECO:0007669"/>
    <property type="project" value="UniProtKB-KW"/>
</dbReference>
<keyword evidence="2" id="KW-0808">Transferase</keyword>
<feature type="domain" description="Nucleotidyl transferase" evidence="1">
    <location>
        <begin position="7"/>
        <end position="228"/>
    </location>
</feature>
<dbReference type="InterPro" id="IPR005835">
    <property type="entry name" value="NTP_transferase_dom"/>
</dbReference>
<evidence type="ECO:0000313" key="2">
    <source>
        <dbReference type="EMBL" id="ROO89416.1"/>
    </source>
</evidence>
<gene>
    <name evidence="2" type="ORF">EDD29_7106</name>
</gene>
<reference evidence="2 3" key="1">
    <citation type="submission" date="2018-11" db="EMBL/GenBank/DDBJ databases">
        <title>Sequencing the genomes of 1000 actinobacteria strains.</title>
        <authorList>
            <person name="Klenk H.-P."/>
        </authorList>
    </citation>
    <scope>NUCLEOTIDE SEQUENCE [LARGE SCALE GENOMIC DNA]</scope>
    <source>
        <strain evidence="2 3">DSM 44254</strain>
    </source>
</reference>
<dbReference type="CDD" id="cd04181">
    <property type="entry name" value="NTP_transferase"/>
    <property type="match status" value="1"/>
</dbReference>
<keyword evidence="3" id="KW-1185">Reference proteome</keyword>
<dbReference type="EMBL" id="RJKE01000001">
    <property type="protein sequence ID" value="ROO89416.1"/>
    <property type="molecule type" value="Genomic_DNA"/>
</dbReference>
<dbReference type="PANTHER" id="PTHR22572">
    <property type="entry name" value="SUGAR-1-PHOSPHATE GUANYL TRANSFERASE"/>
    <property type="match status" value="1"/>
</dbReference>
<organism evidence="2 3">
    <name type="scientific">Actinocorallia herbida</name>
    <dbReference type="NCBI Taxonomy" id="58109"/>
    <lineage>
        <taxon>Bacteria</taxon>
        <taxon>Bacillati</taxon>
        <taxon>Actinomycetota</taxon>
        <taxon>Actinomycetes</taxon>
        <taxon>Streptosporangiales</taxon>
        <taxon>Thermomonosporaceae</taxon>
        <taxon>Actinocorallia</taxon>
    </lineage>
</organism>
<evidence type="ECO:0000259" key="1">
    <source>
        <dbReference type="Pfam" id="PF00483"/>
    </source>
</evidence>
<dbReference type="InterPro" id="IPR050486">
    <property type="entry name" value="Mannose-1P_guanyltransferase"/>
</dbReference>
<dbReference type="OrthoDB" id="9801810at2"/>
<dbReference type="InterPro" id="IPR029044">
    <property type="entry name" value="Nucleotide-diphossugar_trans"/>
</dbReference>
<dbReference type="AlphaFoldDB" id="A0A3N1D7E9"/>
<protein>
    <submittedName>
        <fullName evidence="2">Nucleotidyltransferase-like protein</fullName>
    </submittedName>
</protein>
<dbReference type="SUPFAM" id="SSF53448">
    <property type="entry name" value="Nucleotide-diphospho-sugar transferases"/>
    <property type="match status" value="1"/>
</dbReference>
<sequence>MTQVRQAVILAGGNATRLRPYTDRVPKALVDVGGKPILEHQLSWLADEGVEHAVLSCGYRADVLQRHLLGRTLPLEVTVVVEERPLGRGGGLKYAARALPLADEAWLALNGDIVTRFPLAGLAERHTASGAAATLGVAALRSPYGIVDVGADGRIHGFETAPVLPQKVNAGVQLFAPETTALLPDLGDHEAVTFPRLAAQGRLAAYDIDGYWRAIDSARDLQEANRELKLLDWAA</sequence>